<comment type="caution">
    <text evidence="1">The sequence shown here is derived from an EMBL/GenBank/DDBJ whole genome shotgun (WGS) entry which is preliminary data.</text>
</comment>
<protein>
    <submittedName>
        <fullName evidence="1">Uncharacterized protein</fullName>
    </submittedName>
</protein>
<dbReference type="EMBL" id="JAQRFN010000006">
    <property type="protein sequence ID" value="MDC9596502.1"/>
    <property type="molecule type" value="Genomic_DNA"/>
</dbReference>
<keyword evidence="2" id="KW-1185">Reference proteome</keyword>
<name>A0ABT5LQ08_9GAMM</name>
<gene>
    <name evidence="1" type="ORF">PSI14_06355</name>
</gene>
<evidence type="ECO:0000313" key="2">
    <source>
        <dbReference type="Proteomes" id="UP001220225"/>
    </source>
</evidence>
<dbReference type="Proteomes" id="UP001220225">
    <property type="component" value="Unassembled WGS sequence"/>
</dbReference>
<organism evidence="1 2">
    <name type="scientific">Xenorhabdus anantnagensis</name>
    <dbReference type="NCBI Taxonomy" id="3025875"/>
    <lineage>
        <taxon>Bacteria</taxon>
        <taxon>Pseudomonadati</taxon>
        <taxon>Pseudomonadota</taxon>
        <taxon>Gammaproteobacteria</taxon>
        <taxon>Enterobacterales</taxon>
        <taxon>Morganellaceae</taxon>
        <taxon>Xenorhabdus</taxon>
    </lineage>
</organism>
<evidence type="ECO:0000313" key="1">
    <source>
        <dbReference type="EMBL" id="MDC9596502.1"/>
    </source>
</evidence>
<dbReference type="RefSeq" id="WP_273575078.1">
    <property type="nucleotide sequence ID" value="NZ_JAQRFN010000006.1"/>
</dbReference>
<reference evidence="1 2" key="1">
    <citation type="submission" date="2023-02" db="EMBL/GenBank/DDBJ databases">
        <title>Entomopathogenic bacteria.</title>
        <authorList>
            <person name="Machado R.A."/>
        </authorList>
    </citation>
    <scope>NUCLEOTIDE SEQUENCE [LARGE SCALE GENOMIC DNA]</scope>
    <source>
        <strain evidence="1 2">XENO-2</strain>
    </source>
</reference>
<accession>A0ABT5LQ08</accession>
<sequence>MTKEARQKVDINDELVRTVVRIDDGRDHTKRHIHRMRHNFYIHKGVCPPLPPAPKVAEVKITPIKTANKGRNERGKK</sequence>
<proteinExistence type="predicted"/>